<evidence type="ECO:0000313" key="1">
    <source>
        <dbReference type="Proteomes" id="UP000887580"/>
    </source>
</evidence>
<organism evidence="1 2">
    <name type="scientific">Panagrolaimus sp. PS1159</name>
    <dbReference type="NCBI Taxonomy" id="55785"/>
    <lineage>
        <taxon>Eukaryota</taxon>
        <taxon>Metazoa</taxon>
        <taxon>Ecdysozoa</taxon>
        <taxon>Nematoda</taxon>
        <taxon>Chromadorea</taxon>
        <taxon>Rhabditida</taxon>
        <taxon>Tylenchina</taxon>
        <taxon>Panagrolaimomorpha</taxon>
        <taxon>Panagrolaimoidea</taxon>
        <taxon>Panagrolaimidae</taxon>
        <taxon>Panagrolaimus</taxon>
    </lineage>
</organism>
<dbReference type="WBParaSite" id="PS1159_v2.g17050.t1">
    <property type="protein sequence ID" value="PS1159_v2.g17050.t1"/>
    <property type="gene ID" value="PS1159_v2.g17050"/>
</dbReference>
<accession>A0AC35FHZ7</accession>
<dbReference type="Proteomes" id="UP000887580">
    <property type="component" value="Unplaced"/>
</dbReference>
<proteinExistence type="predicted"/>
<sequence>MSLINEKIVKQVNHYFSNENLSHDRFFQREMKKDNGWVTIDFLLGCNALQRITQNKAIIAAALKDSDLVDVSDDGEKIRRKPEIPLPDNMPQYWQDLKKRTVFVKGFPLTTSNDEIMEFLKSYGEIADLITQKKKWSRKFCGSAFVTFKDEATAQNFINNPDTTRFRQTQLVKKMVYNCNGGLFFK</sequence>
<evidence type="ECO:0000313" key="2">
    <source>
        <dbReference type="WBParaSite" id="PS1159_v2.g17050.t1"/>
    </source>
</evidence>
<name>A0AC35FHZ7_9BILA</name>
<reference evidence="2" key="1">
    <citation type="submission" date="2022-11" db="UniProtKB">
        <authorList>
            <consortium name="WormBaseParasite"/>
        </authorList>
    </citation>
    <scope>IDENTIFICATION</scope>
</reference>
<protein>
    <submittedName>
        <fullName evidence="2">Uncharacterized protein</fullName>
    </submittedName>
</protein>